<name>A0A434AGC4_9BACT</name>
<protein>
    <submittedName>
        <fullName evidence="2">Peptidyl-prolyl cis-trans isomerase</fullName>
    </submittedName>
</protein>
<organism evidence="2 3">
    <name type="scientific">Ancylomarina longa</name>
    <dbReference type="NCBI Taxonomy" id="2487017"/>
    <lineage>
        <taxon>Bacteria</taxon>
        <taxon>Pseudomonadati</taxon>
        <taxon>Bacteroidota</taxon>
        <taxon>Bacteroidia</taxon>
        <taxon>Marinilabiliales</taxon>
        <taxon>Marinifilaceae</taxon>
        <taxon>Ancylomarina</taxon>
    </lineage>
</organism>
<accession>A0A434AGC4</accession>
<keyword evidence="1" id="KW-0732">Signal</keyword>
<gene>
    <name evidence="2" type="ORF">DLK05_13250</name>
</gene>
<sequence length="280" mass="33214">MIKYSILLLFSLALLACNSNHDINQKAIAKVGDKFLYLNEIMDVIPNSTSKEDSILISANYIHQWVKKQLIISKAELNLPEEDKDVNKMVEDYRSSLIIYKYKQKLIEQKLDTLVTHSEIDNYYRKNSNNFTLNHNIIKALFIKIPKPVPNFKKIQKLYRSKKEKDWDELEDYCFQNATKFDNFSGQWISAKTLFDQIPKKIDNLGRLLKSRNHFEVEDSTHQYFIKIQNVEFKNNLAPLSYVRDDVKKIIINKRKIEFIKNLEESIYRDAESKNKFKIY</sequence>
<dbReference type="AlphaFoldDB" id="A0A434AGC4"/>
<dbReference type="EMBL" id="RJJX01000021">
    <property type="protein sequence ID" value="RUT73441.1"/>
    <property type="molecule type" value="Genomic_DNA"/>
</dbReference>
<dbReference type="RefSeq" id="WP_127344449.1">
    <property type="nucleotide sequence ID" value="NZ_RJJX01000021.1"/>
</dbReference>
<dbReference type="Proteomes" id="UP000282985">
    <property type="component" value="Unassembled WGS sequence"/>
</dbReference>
<feature type="chain" id="PRO_5018972460" evidence="1">
    <location>
        <begin position="22"/>
        <end position="280"/>
    </location>
</feature>
<dbReference type="OrthoDB" id="9785180at2"/>
<keyword evidence="3" id="KW-1185">Reference proteome</keyword>
<evidence type="ECO:0000313" key="2">
    <source>
        <dbReference type="EMBL" id="RUT73441.1"/>
    </source>
</evidence>
<evidence type="ECO:0000313" key="3">
    <source>
        <dbReference type="Proteomes" id="UP000282985"/>
    </source>
</evidence>
<evidence type="ECO:0000256" key="1">
    <source>
        <dbReference type="SAM" id="SignalP"/>
    </source>
</evidence>
<proteinExistence type="predicted"/>
<dbReference type="GO" id="GO:0016853">
    <property type="term" value="F:isomerase activity"/>
    <property type="evidence" value="ECO:0007669"/>
    <property type="project" value="UniProtKB-KW"/>
</dbReference>
<keyword evidence="2" id="KW-0413">Isomerase</keyword>
<dbReference type="PROSITE" id="PS51257">
    <property type="entry name" value="PROKAR_LIPOPROTEIN"/>
    <property type="match status" value="1"/>
</dbReference>
<comment type="caution">
    <text evidence="2">The sequence shown here is derived from an EMBL/GenBank/DDBJ whole genome shotgun (WGS) entry which is preliminary data.</text>
</comment>
<feature type="signal peptide" evidence="1">
    <location>
        <begin position="1"/>
        <end position="21"/>
    </location>
</feature>
<reference evidence="2 3" key="1">
    <citation type="submission" date="2018-11" db="EMBL/GenBank/DDBJ databases">
        <title>Parancylomarina longa gen. nov., sp. nov., isolated from sediments of southern Okinawa.</title>
        <authorList>
            <person name="Fu T."/>
        </authorList>
    </citation>
    <scope>NUCLEOTIDE SEQUENCE [LARGE SCALE GENOMIC DNA]</scope>
    <source>
        <strain evidence="2 3">T3-2 S1-C</strain>
    </source>
</reference>